<keyword evidence="1" id="KW-0175">Coiled coil</keyword>
<keyword evidence="3" id="KW-0067">ATP-binding</keyword>
<dbReference type="GO" id="GO:0004386">
    <property type="term" value="F:helicase activity"/>
    <property type="evidence" value="ECO:0007669"/>
    <property type="project" value="UniProtKB-KW"/>
</dbReference>
<feature type="compositionally biased region" description="Basic and acidic residues" evidence="2">
    <location>
        <begin position="179"/>
        <end position="189"/>
    </location>
</feature>
<evidence type="ECO:0000313" key="3">
    <source>
        <dbReference type="EMBL" id="MBX21518.1"/>
    </source>
</evidence>
<protein>
    <submittedName>
        <fullName evidence="3">Dead box ATP-dependent RNA helicase</fullName>
    </submittedName>
</protein>
<proteinExistence type="predicted"/>
<feature type="compositionally biased region" description="Basic residues" evidence="2">
    <location>
        <begin position="190"/>
        <end position="209"/>
    </location>
</feature>
<feature type="region of interest" description="Disordered" evidence="2">
    <location>
        <begin position="179"/>
        <end position="216"/>
    </location>
</feature>
<organism evidence="3">
    <name type="scientific">Rhizophora mucronata</name>
    <name type="common">Asiatic mangrove</name>
    <dbReference type="NCBI Taxonomy" id="61149"/>
    <lineage>
        <taxon>Eukaryota</taxon>
        <taxon>Viridiplantae</taxon>
        <taxon>Streptophyta</taxon>
        <taxon>Embryophyta</taxon>
        <taxon>Tracheophyta</taxon>
        <taxon>Spermatophyta</taxon>
        <taxon>Magnoliopsida</taxon>
        <taxon>eudicotyledons</taxon>
        <taxon>Gunneridae</taxon>
        <taxon>Pentapetalae</taxon>
        <taxon>rosids</taxon>
        <taxon>fabids</taxon>
        <taxon>Malpighiales</taxon>
        <taxon>Rhizophoraceae</taxon>
        <taxon>Rhizophora</taxon>
    </lineage>
</organism>
<keyword evidence="3" id="KW-0347">Helicase</keyword>
<evidence type="ECO:0000256" key="1">
    <source>
        <dbReference type="SAM" id="Coils"/>
    </source>
</evidence>
<feature type="coiled-coil region" evidence="1">
    <location>
        <begin position="64"/>
        <end position="104"/>
    </location>
</feature>
<reference evidence="3" key="1">
    <citation type="submission" date="2018-02" db="EMBL/GenBank/DDBJ databases">
        <title>Rhizophora mucronata_Transcriptome.</title>
        <authorList>
            <person name="Meera S.P."/>
            <person name="Sreeshan A."/>
            <person name="Augustine A."/>
        </authorList>
    </citation>
    <scope>NUCLEOTIDE SEQUENCE</scope>
    <source>
        <tissue evidence="3">Leaf</tissue>
    </source>
</reference>
<keyword evidence="3" id="KW-0547">Nucleotide-binding</keyword>
<dbReference type="EMBL" id="GGEC01041034">
    <property type="protein sequence ID" value="MBX21518.1"/>
    <property type="molecule type" value="Transcribed_RNA"/>
</dbReference>
<evidence type="ECO:0000256" key="2">
    <source>
        <dbReference type="SAM" id="MobiDB-lite"/>
    </source>
</evidence>
<accession>A0A2P2LU65</accession>
<name>A0A2P2LU65_RHIMU</name>
<keyword evidence="3" id="KW-0378">Hydrolase</keyword>
<dbReference type="AlphaFoldDB" id="A0A2P2LU65"/>
<sequence length="216" mass="25447">MGHMFLFGFHLSLQESFQRFPLEESYMPEVMKRLSLARQIDNITRKESQEKAKKTWFEQNAETLELTVDNYDSEEERANNHKQKKITSMQLKKLQQELNSLLSRPLQPKSFSHRYLGGAGVSPGLQQQFEELARQRLGNGINLGDYKRRKMVVIGQDCVEPLQALRNAGHEVHVDLKEKTGKRKVIDNLKRKRKEEKKRLRNQRRKQKKMPQGFNE</sequence>